<evidence type="ECO:0000313" key="11">
    <source>
        <dbReference type="EMBL" id="SEO09739.1"/>
    </source>
</evidence>
<keyword evidence="7 10" id="KW-0067">ATP-binding</keyword>
<dbReference type="RefSeq" id="WP_075017155.1">
    <property type="nucleotide sequence ID" value="NZ_FODD01000017.1"/>
</dbReference>
<evidence type="ECO:0000256" key="1">
    <source>
        <dbReference type="ARBA" id="ARBA00004761"/>
    </source>
</evidence>
<dbReference type="Pfam" id="PF01202">
    <property type="entry name" value="SKI"/>
    <property type="match status" value="1"/>
</dbReference>
<evidence type="ECO:0000256" key="10">
    <source>
        <dbReference type="RuleBase" id="RU363066"/>
    </source>
</evidence>
<comment type="similarity">
    <text evidence="2 10">Belongs to the gluconokinase GntK/GntV family.</text>
</comment>
<dbReference type="GO" id="GO:0019521">
    <property type="term" value="P:D-gluconate metabolic process"/>
    <property type="evidence" value="ECO:0007669"/>
    <property type="project" value="UniProtKB-KW"/>
</dbReference>
<proteinExistence type="inferred from homology"/>
<keyword evidence="5 10" id="KW-0547">Nucleotide-binding</keyword>
<evidence type="ECO:0000256" key="6">
    <source>
        <dbReference type="ARBA" id="ARBA00022777"/>
    </source>
</evidence>
<keyword evidence="6 10" id="KW-0418">Kinase</keyword>
<evidence type="ECO:0000256" key="8">
    <source>
        <dbReference type="ARBA" id="ARBA00023064"/>
    </source>
</evidence>
<evidence type="ECO:0000256" key="2">
    <source>
        <dbReference type="ARBA" id="ARBA00008420"/>
    </source>
</evidence>
<dbReference type="InterPro" id="IPR027417">
    <property type="entry name" value="P-loop_NTPase"/>
</dbReference>
<keyword evidence="12" id="KW-1185">Reference proteome</keyword>
<dbReference type="AlphaFoldDB" id="A0A1H8LXC8"/>
<evidence type="ECO:0000256" key="7">
    <source>
        <dbReference type="ARBA" id="ARBA00022840"/>
    </source>
</evidence>
<sequence>MTAAVPEPVPVIVVMGVSGSGKSTVGGLLAERLGVPYAEADDFHPPANIAKMSAGHPLDDSDRAPWLDAIAAWIAERGDRGGVVSCSALRRRYRDRLRASAPGLFFLHLDGSPELIASRLAARMQHFMPSGLLASQFEALEPLEPDEAGAVVPVTGGPQQIADAALAALPGHAGAV</sequence>
<evidence type="ECO:0000313" key="12">
    <source>
        <dbReference type="Proteomes" id="UP000181951"/>
    </source>
</evidence>
<dbReference type="InterPro" id="IPR006001">
    <property type="entry name" value="Therm_gnt_kin"/>
</dbReference>
<dbReference type="PANTHER" id="PTHR43442:SF3">
    <property type="entry name" value="GLUCONOKINASE-RELATED"/>
    <property type="match status" value="1"/>
</dbReference>
<dbReference type="Proteomes" id="UP000181951">
    <property type="component" value="Unassembled WGS sequence"/>
</dbReference>
<accession>A0A1H8LXC8</accession>
<dbReference type="SUPFAM" id="SSF52540">
    <property type="entry name" value="P-loop containing nucleoside triphosphate hydrolases"/>
    <property type="match status" value="1"/>
</dbReference>
<dbReference type="GO" id="GO:0046316">
    <property type="term" value="F:gluconokinase activity"/>
    <property type="evidence" value="ECO:0007669"/>
    <property type="project" value="UniProtKB-EC"/>
</dbReference>
<gene>
    <name evidence="11" type="ORF">SAMN05216267_101760</name>
</gene>
<evidence type="ECO:0000256" key="3">
    <source>
        <dbReference type="ARBA" id="ARBA00012054"/>
    </source>
</evidence>
<dbReference type="FunFam" id="3.40.50.300:FF:000522">
    <property type="entry name" value="Gluconokinase"/>
    <property type="match status" value="1"/>
</dbReference>
<dbReference type="NCBIfam" id="TIGR01313">
    <property type="entry name" value="therm_gnt_kin"/>
    <property type="match status" value="1"/>
</dbReference>
<dbReference type="STRING" id="310780.SAMN05216267_101760"/>
<evidence type="ECO:0000256" key="4">
    <source>
        <dbReference type="ARBA" id="ARBA00022679"/>
    </source>
</evidence>
<protein>
    <recommendedName>
        <fullName evidence="3 10">Gluconokinase</fullName>
        <ecNumber evidence="3 10">2.7.1.12</ecNumber>
    </recommendedName>
</protein>
<dbReference type="Gene3D" id="3.40.50.300">
    <property type="entry name" value="P-loop containing nucleotide triphosphate hydrolases"/>
    <property type="match status" value="1"/>
</dbReference>
<comment type="pathway">
    <text evidence="1">Carbohydrate acid metabolism.</text>
</comment>
<dbReference type="PANTHER" id="PTHR43442">
    <property type="entry name" value="GLUCONOKINASE-RELATED"/>
    <property type="match status" value="1"/>
</dbReference>
<keyword evidence="8" id="KW-0311">Gluconate utilization</keyword>
<dbReference type="InterPro" id="IPR031322">
    <property type="entry name" value="Shikimate/glucono_kinase"/>
</dbReference>
<dbReference type="EMBL" id="FODD01000017">
    <property type="protein sequence ID" value="SEO09739.1"/>
    <property type="molecule type" value="Genomic_DNA"/>
</dbReference>
<keyword evidence="4 10" id="KW-0808">Transferase</keyword>
<evidence type="ECO:0000256" key="5">
    <source>
        <dbReference type="ARBA" id="ARBA00022741"/>
    </source>
</evidence>
<comment type="catalytic activity">
    <reaction evidence="9 10">
        <text>D-gluconate + ATP = 6-phospho-D-gluconate + ADP + H(+)</text>
        <dbReference type="Rhea" id="RHEA:19433"/>
        <dbReference type="ChEBI" id="CHEBI:15378"/>
        <dbReference type="ChEBI" id="CHEBI:18391"/>
        <dbReference type="ChEBI" id="CHEBI:30616"/>
        <dbReference type="ChEBI" id="CHEBI:58759"/>
        <dbReference type="ChEBI" id="CHEBI:456216"/>
        <dbReference type="EC" id="2.7.1.12"/>
    </reaction>
</comment>
<name>A0A1H8LXC8_9ACTN</name>
<organism evidence="11 12">
    <name type="scientific">Actinacidiphila rubida</name>
    <dbReference type="NCBI Taxonomy" id="310780"/>
    <lineage>
        <taxon>Bacteria</taxon>
        <taxon>Bacillati</taxon>
        <taxon>Actinomycetota</taxon>
        <taxon>Actinomycetes</taxon>
        <taxon>Kitasatosporales</taxon>
        <taxon>Streptomycetaceae</taxon>
        <taxon>Actinacidiphila</taxon>
    </lineage>
</organism>
<dbReference type="OrthoDB" id="9795716at2"/>
<evidence type="ECO:0000256" key="9">
    <source>
        <dbReference type="ARBA" id="ARBA00048090"/>
    </source>
</evidence>
<reference evidence="11 12" key="1">
    <citation type="submission" date="2016-10" db="EMBL/GenBank/DDBJ databases">
        <authorList>
            <person name="de Groot N.N."/>
        </authorList>
    </citation>
    <scope>NUCLEOTIDE SEQUENCE [LARGE SCALE GENOMIC DNA]</scope>
    <source>
        <strain evidence="11 12">CGMCC 4.2026</strain>
    </source>
</reference>
<dbReference type="GO" id="GO:0005737">
    <property type="term" value="C:cytoplasm"/>
    <property type="evidence" value="ECO:0007669"/>
    <property type="project" value="TreeGrafter"/>
</dbReference>
<dbReference type="EC" id="2.7.1.12" evidence="3 10"/>
<dbReference type="GO" id="GO:0005524">
    <property type="term" value="F:ATP binding"/>
    <property type="evidence" value="ECO:0007669"/>
    <property type="project" value="UniProtKB-KW"/>
</dbReference>
<dbReference type="CDD" id="cd02021">
    <property type="entry name" value="GntK"/>
    <property type="match status" value="1"/>
</dbReference>